<proteinExistence type="predicted"/>
<organism evidence="1 2">
    <name type="scientific">Rhododendron molle</name>
    <name type="common">Chinese azalea</name>
    <name type="synonym">Azalea mollis</name>
    <dbReference type="NCBI Taxonomy" id="49168"/>
    <lineage>
        <taxon>Eukaryota</taxon>
        <taxon>Viridiplantae</taxon>
        <taxon>Streptophyta</taxon>
        <taxon>Embryophyta</taxon>
        <taxon>Tracheophyta</taxon>
        <taxon>Spermatophyta</taxon>
        <taxon>Magnoliopsida</taxon>
        <taxon>eudicotyledons</taxon>
        <taxon>Gunneridae</taxon>
        <taxon>Pentapetalae</taxon>
        <taxon>asterids</taxon>
        <taxon>Ericales</taxon>
        <taxon>Ericaceae</taxon>
        <taxon>Ericoideae</taxon>
        <taxon>Rhodoreae</taxon>
        <taxon>Rhododendron</taxon>
    </lineage>
</organism>
<accession>A0ACC0P4S0</accession>
<gene>
    <name evidence="1" type="ORF">RHMOL_Rhmol04G0234800</name>
</gene>
<sequence>MEKLVKSGHLKPLAPTPLPQNPPPSHNPNLFCAYHQMPSHHTDSCYRLLHAIQDLINDGTLQTPPSTPNVISNSMPKHNSNLQISQINPSSTQINPSSTQNDFNSTIFNSTRYIIQENHPMPIVTIPSNLDINMMAVGWKMEDKANEWKELSKDSIERYNMGFPAFPHVDQVWLEH</sequence>
<evidence type="ECO:0000313" key="2">
    <source>
        <dbReference type="Proteomes" id="UP001062846"/>
    </source>
</evidence>
<dbReference type="EMBL" id="CM046391">
    <property type="protein sequence ID" value="KAI8560166.1"/>
    <property type="molecule type" value="Genomic_DNA"/>
</dbReference>
<keyword evidence="2" id="KW-1185">Reference proteome</keyword>
<dbReference type="Proteomes" id="UP001062846">
    <property type="component" value="Chromosome 4"/>
</dbReference>
<evidence type="ECO:0000313" key="1">
    <source>
        <dbReference type="EMBL" id="KAI8560166.1"/>
    </source>
</evidence>
<reference evidence="1" key="1">
    <citation type="submission" date="2022-02" db="EMBL/GenBank/DDBJ databases">
        <title>Plant Genome Project.</title>
        <authorList>
            <person name="Zhang R.-G."/>
        </authorList>
    </citation>
    <scope>NUCLEOTIDE SEQUENCE</scope>
    <source>
        <strain evidence="1">AT1</strain>
    </source>
</reference>
<name>A0ACC0P4S0_RHOML</name>
<protein>
    <submittedName>
        <fullName evidence="1">Uncharacterized protein</fullName>
    </submittedName>
</protein>
<comment type="caution">
    <text evidence="1">The sequence shown here is derived from an EMBL/GenBank/DDBJ whole genome shotgun (WGS) entry which is preliminary data.</text>
</comment>